<dbReference type="GO" id="GO:0043093">
    <property type="term" value="P:FtsZ-dependent cytokinesis"/>
    <property type="evidence" value="ECO:0007669"/>
    <property type="project" value="UniProtKB-UniRule"/>
</dbReference>
<evidence type="ECO:0000313" key="6">
    <source>
        <dbReference type="Proteomes" id="UP000019442"/>
    </source>
</evidence>
<dbReference type="AlphaFoldDB" id="W8L2Z6"/>
<keyword evidence="2" id="KW-0802">TPR repeat</keyword>
<comment type="similarity">
    <text evidence="1">Belongs to the CpoB family.</text>
</comment>
<dbReference type="InterPro" id="IPR034706">
    <property type="entry name" value="CpoB"/>
</dbReference>
<dbReference type="GO" id="GO:0030288">
    <property type="term" value="C:outer membrane-bounded periplasmic space"/>
    <property type="evidence" value="ECO:0007669"/>
    <property type="project" value="UniProtKB-UniRule"/>
</dbReference>
<dbReference type="GO" id="GO:0070206">
    <property type="term" value="P:protein trimerization"/>
    <property type="evidence" value="ECO:0007669"/>
    <property type="project" value="InterPro"/>
</dbReference>
<reference evidence="5 6" key="1">
    <citation type="journal article" date="2014" name="J Genomics">
        <title>Draft Genome Sequence of the Extremely Halophilic Phototrophic Purple Sulfur Bacterium Halorhodospira halochloris.</title>
        <authorList>
            <person name="Singh K.S."/>
            <person name="Kirksey J."/>
            <person name="Hoff W.D."/>
            <person name="Deole R."/>
        </authorList>
    </citation>
    <scope>NUCLEOTIDE SEQUENCE [LARGE SCALE GENOMIC DNA]</scope>
    <source>
        <strain evidence="5 6">A</strain>
    </source>
</reference>
<sequence length="250" mass="28730">MWHRVIPLLVSGTLLTGAVVGPVQAQDRLAQLEERLERLERILENQALMEMLNRMEGMDQDLRDLRGESDALRHELETVKTRQRDLYLDVDQRLERLERAGPGRQAGEPPSEQPALVDPQAAGDDRQAYQDAFNLLREGRHRRSIEAFQGFLENHPDSLLAANAQYWLAEAFYVTRDFEQALKEFSRVLDEHPGSNKEADARLKKGFTHYELGQWDAAREQLTQVRDEHPGTTVARLAEQRLARLAERSD</sequence>
<reference evidence="6" key="2">
    <citation type="submission" date="2014-02" db="EMBL/GenBank/DDBJ databases">
        <title>Draft Genome Sequence of extremely halophilic bacteria Halorhodospira halochloris.</title>
        <authorList>
            <person name="Singh K.S."/>
        </authorList>
    </citation>
    <scope>NUCLEOTIDE SEQUENCE [LARGE SCALE GENOMIC DNA]</scope>
    <source>
        <strain evidence="6">A</strain>
    </source>
</reference>
<protein>
    <recommendedName>
        <fullName evidence="1">Cell division coordinator CpoB</fullName>
    </recommendedName>
</protein>
<comment type="function">
    <text evidence="1">Mediates coordination of peptidoglycan synthesis and outer membrane constriction during cell division.</text>
</comment>
<proteinExistence type="inferred from homology"/>
<keyword evidence="1" id="KW-0175">Coiled coil</keyword>
<dbReference type="Gene3D" id="1.20.5.110">
    <property type="match status" value="1"/>
</dbReference>
<dbReference type="InterPro" id="IPR032519">
    <property type="entry name" value="YbgF_tri"/>
</dbReference>
<feature type="coiled-coil region" evidence="1">
    <location>
        <begin position="22"/>
        <end position="82"/>
    </location>
</feature>
<organism evidence="5 6">
    <name type="scientific">Ectothiorhodospira haloalkaliphila</name>
    <dbReference type="NCBI Taxonomy" id="421628"/>
    <lineage>
        <taxon>Bacteria</taxon>
        <taxon>Pseudomonadati</taxon>
        <taxon>Pseudomonadota</taxon>
        <taxon>Gammaproteobacteria</taxon>
        <taxon>Chromatiales</taxon>
        <taxon>Ectothiorhodospiraceae</taxon>
        <taxon>Ectothiorhodospira</taxon>
    </lineage>
</organism>
<keyword evidence="1" id="KW-0131">Cell cycle</keyword>
<dbReference type="KEGG" id="hhc:M911_03020"/>
<dbReference type="PROSITE" id="PS50005">
    <property type="entry name" value="TPR"/>
    <property type="match status" value="1"/>
</dbReference>
<name>W8L2Z6_9GAMM</name>
<dbReference type="Pfam" id="PF13174">
    <property type="entry name" value="TPR_6"/>
    <property type="match status" value="1"/>
</dbReference>
<evidence type="ECO:0000259" key="4">
    <source>
        <dbReference type="Pfam" id="PF16331"/>
    </source>
</evidence>
<feature type="domain" description="YbgF trimerisation" evidence="4">
    <location>
        <begin position="31"/>
        <end position="102"/>
    </location>
</feature>
<keyword evidence="1" id="KW-0732">Signal</keyword>
<feature type="region of interest" description="Disordered" evidence="3">
    <location>
        <begin position="100"/>
        <end position="121"/>
    </location>
</feature>
<keyword evidence="1" id="KW-0132">Cell division</keyword>
<evidence type="ECO:0000313" key="5">
    <source>
        <dbReference type="EMBL" id="AHK78315.1"/>
    </source>
</evidence>
<dbReference type="RefSeq" id="WP_025280668.1">
    <property type="nucleotide sequence ID" value="NZ_CP007268.1"/>
</dbReference>
<evidence type="ECO:0000256" key="1">
    <source>
        <dbReference type="HAMAP-Rule" id="MF_02066"/>
    </source>
</evidence>
<accession>W8L2Z6</accession>
<comment type="subcellular location">
    <subcellularLocation>
        <location evidence="1">Periplasm</location>
    </subcellularLocation>
</comment>
<dbReference type="SMART" id="SM00028">
    <property type="entry name" value="TPR"/>
    <property type="match status" value="2"/>
</dbReference>
<dbReference type="HOGENOM" id="CLU_044315_2_0_6"/>
<dbReference type="NCBIfam" id="TIGR02795">
    <property type="entry name" value="tol_pal_ybgF"/>
    <property type="match status" value="1"/>
</dbReference>
<dbReference type="Pfam" id="PF13432">
    <property type="entry name" value="TPR_16"/>
    <property type="match status" value="1"/>
</dbReference>
<dbReference type="InterPro" id="IPR019734">
    <property type="entry name" value="TPR_rpt"/>
</dbReference>
<dbReference type="SUPFAM" id="SSF48452">
    <property type="entry name" value="TPR-like"/>
    <property type="match status" value="1"/>
</dbReference>
<dbReference type="EMBL" id="CP007268">
    <property type="protein sequence ID" value="AHK78315.1"/>
    <property type="molecule type" value="Genomic_DNA"/>
</dbReference>
<gene>
    <name evidence="1" type="primary">cpoB</name>
    <name evidence="5" type="ORF">M911_03020</name>
</gene>
<dbReference type="HAMAP" id="MF_02066">
    <property type="entry name" value="CpoB"/>
    <property type="match status" value="1"/>
</dbReference>
<dbReference type="InterPro" id="IPR014162">
    <property type="entry name" value="CpoB_C"/>
</dbReference>
<dbReference type="PATRIC" id="fig|1354791.3.peg.1000"/>
<dbReference type="Proteomes" id="UP000019442">
    <property type="component" value="Chromosome"/>
</dbReference>
<feature type="repeat" description="TPR" evidence="2">
    <location>
        <begin position="162"/>
        <end position="195"/>
    </location>
</feature>
<dbReference type="InterPro" id="IPR011990">
    <property type="entry name" value="TPR-like_helical_dom_sf"/>
</dbReference>
<dbReference type="Pfam" id="PF16331">
    <property type="entry name" value="TolA_bind_tri"/>
    <property type="match status" value="1"/>
</dbReference>
<dbReference type="Gene3D" id="1.25.40.10">
    <property type="entry name" value="Tetratricopeptide repeat domain"/>
    <property type="match status" value="1"/>
</dbReference>
<keyword evidence="6" id="KW-1185">Reference proteome</keyword>
<evidence type="ECO:0000256" key="3">
    <source>
        <dbReference type="SAM" id="MobiDB-lite"/>
    </source>
</evidence>
<keyword evidence="1" id="KW-0574">Periplasm</keyword>
<evidence type="ECO:0000256" key="2">
    <source>
        <dbReference type="PROSITE-ProRule" id="PRU00339"/>
    </source>
</evidence>